<protein>
    <recommendedName>
        <fullName evidence="3">Fungal lipase-like domain-containing protein</fullName>
    </recommendedName>
</protein>
<sequence length="232" mass="26020">MQGEIALDWDIYLLAGIGSTRTIFAECIKELQRRYSESGKSSRIRELFPYGDHTHNFYRQLLKVGKDLYRLSKSVQYGAHAAAEQVRQLSAGRPVLFIGHSGGGVAAYRAAVMLWREGVIPDWRVVQIGSPRQPVHADHADKVHYIVAVDDKGECADFITRIGTWGGFSPSRNGVPLWNRVKYAPKHIVPVPMLGGHQHYFRKEEPFVHPERGSNLRMVTETIWACIAGGLG</sequence>
<dbReference type="SUPFAM" id="SSF53474">
    <property type="entry name" value="alpha/beta-Hydrolases"/>
    <property type="match status" value="1"/>
</dbReference>
<evidence type="ECO:0008006" key="3">
    <source>
        <dbReference type="Google" id="ProtNLM"/>
    </source>
</evidence>
<dbReference type="Proteomes" id="UP000665561">
    <property type="component" value="Unassembled WGS sequence"/>
</dbReference>
<accession>A0ABW9XL57</accession>
<evidence type="ECO:0000313" key="2">
    <source>
        <dbReference type="Proteomes" id="UP000665561"/>
    </source>
</evidence>
<gene>
    <name evidence="1" type="ORF">GT019_05610</name>
</gene>
<reference evidence="1 2" key="1">
    <citation type="submission" date="2020-01" db="EMBL/GenBank/DDBJ databases">
        <title>Paenibacillus soybeanensis sp. nov. isolated from the nodules of soybean (Glycine max(L.) Merr).</title>
        <authorList>
            <person name="Wang H."/>
        </authorList>
    </citation>
    <scope>NUCLEOTIDE SEQUENCE [LARGE SCALE GENOMIC DNA]</scope>
    <source>
        <strain evidence="1 2">T1</strain>
    </source>
</reference>
<evidence type="ECO:0000313" key="1">
    <source>
        <dbReference type="EMBL" id="NBD23341.1"/>
    </source>
</evidence>
<dbReference type="RefSeq" id="WP_161741760.1">
    <property type="nucleotide sequence ID" value="NZ_JAAAMV010000002.1"/>
</dbReference>
<proteinExistence type="predicted"/>
<dbReference type="EMBL" id="JAAAMV010000002">
    <property type="protein sequence ID" value="NBD23341.1"/>
    <property type="molecule type" value="Genomic_DNA"/>
</dbReference>
<organism evidence="1 2">
    <name type="scientific">Paenibacillus glycinis</name>
    <dbReference type="NCBI Taxonomy" id="2697035"/>
    <lineage>
        <taxon>Bacteria</taxon>
        <taxon>Bacillati</taxon>
        <taxon>Bacillota</taxon>
        <taxon>Bacilli</taxon>
        <taxon>Bacillales</taxon>
        <taxon>Paenibacillaceae</taxon>
        <taxon>Paenibacillus</taxon>
    </lineage>
</organism>
<dbReference type="InterPro" id="IPR029058">
    <property type="entry name" value="AB_hydrolase_fold"/>
</dbReference>
<comment type="caution">
    <text evidence="1">The sequence shown here is derived from an EMBL/GenBank/DDBJ whole genome shotgun (WGS) entry which is preliminary data.</text>
</comment>
<dbReference type="Gene3D" id="3.40.50.1820">
    <property type="entry name" value="alpha/beta hydrolase"/>
    <property type="match status" value="1"/>
</dbReference>
<name>A0ABW9XL57_9BACL</name>
<keyword evidence="2" id="KW-1185">Reference proteome</keyword>